<evidence type="ECO:0000313" key="7">
    <source>
        <dbReference type="Proteomes" id="UP000184474"/>
    </source>
</evidence>
<dbReference type="InterPro" id="IPR036505">
    <property type="entry name" value="Amidase/PGRP_sf"/>
</dbReference>
<reference evidence="7" key="1">
    <citation type="submission" date="2016-11" db="EMBL/GenBank/DDBJ databases">
        <authorList>
            <person name="Varghese N."/>
            <person name="Submissions S."/>
        </authorList>
    </citation>
    <scope>NUCLEOTIDE SEQUENCE [LARGE SCALE GENOMIC DNA]</scope>
    <source>
        <strain evidence="7">DSM 26134</strain>
    </source>
</reference>
<dbReference type="Proteomes" id="UP000184474">
    <property type="component" value="Unassembled WGS sequence"/>
</dbReference>
<dbReference type="InterPro" id="IPR003646">
    <property type="entry name" value="SH3-like_bac-type"/>
</dbReference>
<dbReference type="EC" id="3.5.1.28" evidence="2"/>
<dbReference type="GO" id="GO:0009254">
    <property type="term" value="P:peptidoglycan turnover"/>
    <property type="evidence" value="ECO:0007669"/>
    <property type="project" value="TreeGrafter"/>
</dbReference>
<sequence length="283" mass="31928">MKIENHLLVASSGSPVSQQLTNKTSGLFQSALPDTVVIHYTAGRDAKSSVRTLTDPKIKASAHLVIGRDDSITQLVPFDTVAWHAGKSRWNDRTGLNTYSIGIEIDNAGRLDRQADEYLSWFKKSYPATEVFRGTHRNESEPTYWHRYTARQIEIVERVVRLLVDTYGIKLILGHEEISPGRKIDPGPAFPLDKLRNDILYADREAEEPETFAAPKQDKPHATVTAYQLNVRSEPSASSDLVMEPLTKGEQVEILERQGQWCRVKIEKGWVSGKYLTIKNEIT</sequence>
<evidence type="ECO:0000256" key="4">
    <source>
        <dbReference type="ARBA" id="ARBA00023316"/>
    </source>
</evidence>
<dbReference type="SMART" id="SM00644">
    <property type="entry name" value="Ami_2"/>
    <property type="match status" value="1"/>
</dbReference>
<dbReference type="CDD" id="cd06583">
    <property type="entry name" value="PGRP"/>
    <property type="match status" value="1"/>
</dbReference>
<dbReference type="InterPro" id="IPR002502">
    <property type="entry name" value="Amidase_domain"/>
</dbReference>
<evidence type="ECO:0000259" key="5">
    <source>
        <dbReference type="PROSITE" id="PS51781"/>
    </source>
</evidence>
<dbReference type="SUPFAM" id="SSF55846">
    <property type="entry name" value="N-acetylmuramoyl-L-alanine amidase-like"/>
    <property type="match status" value="1"/>
</dbReference>
<feature type="domain" description="SH3b" evidence="5">
    <location>
        <begin position="219"/>
        <end position="280"/>
    </location>
</feature>
<dbReference type="GO" id="GO:0009253">
    <property type="term" value="P:peptidoglycan catabolic process"/>
    <property type="evidence" value="ECO:0007669"/>
    <property type="project" value="InterPro"/>
</dbReference>
<evidence type="ECO:0000256" key="3">
    <source>
        <dbReference type="ARBA" id="ARBA00022801"/>
    </source>
</evidence>
<dbReference type="Pfam" id="PF08239">
    <property type="entry name" value="SH3_3"/>
    <property type="match status" value="1"/>
</dbReference>
<dbReference type="Gene3D" id="2.30.30.40">
    <property type="entry name" value="SH3 Domains"/>
    <property type="match status" value="1"/>
</dbReference>
<dbReference type="GO" id="GO:0008745">
    <property type="term" value="F:N-acetylmuramoyl-L-alanine amidase activity"/>
    <property type="evidence" value="ECO:0007669"/>
    <property type="project" value="UniProtKB-EC"/>
</dbReference>
<dbReference type="SMART" id="SM00287">
    <property type="entry name" value="SH3b"/>
    <property type="match status" value="1"/>
</dbReference>
<dbReference type="PANTHER" id="PTHR30417">
    <property type="entry name" value="N-ACETYLMURAMOYL-L-ALANINE AMIDASE AMID"/>
    <property type="match status" value="1"/>
</dbReference>
<dbReference type="PROSITE" id="PS51781">
    <property type="entry name" value="SH3B"/>
    <property type="match status" value="1"/>
</dbReference>
<dbReference type="AlphaFoldDB" id="A0A1M6UMW4"/>
<evidence type="ECO:0000256" key="1">
    <source>
        <dbReference type="ARBA" id="ARBA00001561"/>
    </source>
</evidence>
<accession>A0A1M6UMW4</accession>
<dbReference type="GO" id="GO:0071555">
    <property type="term" value="P:cell wall organization"/>
    <property type="evidence" value="ECO:0007669"/>
    <property type="project" value="UniProtKB-KW"/>
</dbReference>
<proteinExistence type="predicted"/>
<keyword evidence="7" id="KW-1185">Reference proteome</keyword>
<dbReference type="Gene3D" id="3.40.80.10">
    <property type="entry name" value="Peptidoglycan recognition protein-like"/>
    <property type="match status" value="1"/>
</dbReference>
<dbReference type="STRING" id="156994.SAMN04488028_107196"/>
<gene>
    <name evidence="6" type="ORF">SAMN04488028_107196</name>
</gene>
<keyword evidence="4" id="KW-0961">Cell wall biogenesis/degradation</keyword>
<evidence type="ECO:0000313" key="6">
    <source>
        <dbReference type="EMBL" id="SHK70564.1"/>
    </source>
</evidence>
<dbReference type="RefSeq" id="WP_073124419.1">
    <property type="nucleotide sequence ID" value="NZ_FRAA01000007.1"/>
</dbReference>
<dbReference type="Pfam" id="PF01510">
    <property type="entry name" value="Amidase_2"/>
    <property type="match status" value="1"/>
</dbReference>
<name>A0A1M6UMW4_REIAG</name>
<keyword evidence="3" id="KW-0378">Hydrolase</keyword>
<comment type="catalytic activity">
    <reaction evidence="1">
        <text>Hydrolyzes the link between N-acetylmuramoyl residues and L-amino acid residues in certain cell-wall glycopeptides.</text>
        <dbReference type="EC" id="3.5.1.28"/>
    </reaction>
</comment>
<dbReference type="InterPro" id="IPR051206">
    <property type="entry name" value="NAMLAA_amidase_2"/>
</dbReference>
<protein>
    <recommendedName>
        <fullName evidence="2">N-acetylmuramoyl-L-alanine amidase</fullName>
        <ecNumber evidence="2">3.5.1.28</ecNumber>
    </recommendedName>
</protein>
<dbReference type="PANTHER" id="PTHR30417:SF1">
    <property type="entry name" value="N-ACETYLMURAMOYL-L-ALANINE AMIDASE AMID"/>
    <property type="match status" value="1"/>
</dbReference>
<dbReference type="EMBL" id="FRAA01000007">
    <property type="protein sequence ID" value="SHK70564.1"/>
    <property type="molecule type" value="Genomic_DNA"/>
</dbReference>
<organism evidence="6 7">
    <name type="scientific">Reichenbachiella agariperforans</name>
    <dbReference type="NCBI Taxonomy" id="156994"/>
    <lineage>
        <taxon>Bacteria</taxon>
        <taxon>Pseudomonadati</taxon>
        <taxon>Bacteroidota</taxon>
        <taxon>Cytophagia</taxon>
        <taxon>Cytophagales</taxon>
        <taxon>Reichenbachiellaceae</taxon>
        <taxon>Reichenbachiella</taxon>
    </lineage>
</organism>
<evidence type="ECO:0000256" key="2">
    <source>
        <dbReference type="ARBA" id="ARBA00011901"/>
    </source>
</evidence>